<dbReference type="SUPFAM" id="SSF54909">
    <property type="entry name" value="Dimeric alpha+beta barrel"/>
    <property type="match status" value="1"/>
</dbReference>
<dbReference type="Gene3D" id="3.30.70.100">
    <property type="match status" value="1"/>
</dbReference>
<dbReference type="PANTHER" id="PTHR40624:SF1">
    <property type="entry name" value="BIOSYNTHESIS MONOOXYGENASE, PUTATIVE (AFU_ORTHOLOGUE AFUA_1G12025)-RELATED"/>
    <property type="match status" value="1"/>
</dbReference>
<dbReference type="InterPro" id="IPR011008">
    <property type="entry name" value="Dimeric_a/b-barrel"/>
</dbReference>
<evidence type="ECO:0000313" key="2">
    <source>
        <dbReference type="EMBL" id="KKM60649.1"/>
    </source>
</evidence>
<gene>
    <name evidence="2" type="ORF">LCGC14_1539720</name>
</gene>
<comment type="caution">
    <text evidence="2">The sequence shown here is derived from an EMBL/GenBank/DDBJ whole genome shotgun (WGS) entry which is preliminary data.</text>
</comment>
<sequence length="95" mass="10639">MTISLIATVKIQEGKMEEAKEALRKLLPKIKESEPGTLEYIPHTVKEDPNVIIFYEKYADEDALKAHGANLGKNMVEFGPCCVPERPGIKTLQEI</sequence>
<proteinExistence type="predicted"/>
<organism evidence="2">
    <name type="scientific">marine sediment metagenome</name>
    <dbReference type="NCBI Taxonomy" id="412755"/>
    <lineage>
        <taxon>unclassified sequences</taxon>
        <taxon>metagenomes</taxon>
        <taxon>ecological metagenomes</taxon>
    </lineage>
</organism>
<name>A0A0F9ITH4_9ZZZZ</name>
<protein>
    <recommendedName>
        <fullName evidence="1">ABM domain-containing protein</fullName>
    </recommendedName>
</protein>
<dbReference type="EMBL" id="LAZR01011640">
    <property type="protein sequence ID" value="KKM60649.1"/>
    <property type="molecule type" value="Genomic_DNA"/>
</dbReference>
<feature type="domain" description="ABM" evidence="1">
    <location>
        <begin position="3"/>
        <end position="95"/>
    </location>
</feature>
<dbReference type="PROSITE" id="PS51725">
    <property type="entry name" value="ABM"/>
    <property type="match status" value="1"/>
</dbReference>
<dbReference type="PANTHER" id="PTHR40624">
    <property type="entry name" value="BIOSYNTHESIS MONOOXYGENASE, PUTATIVE (AFU_ORTHOLOGUE AFUA_1G12025)-RELATED"/>
    <property type="match status" value="1"/>
</dbReference>
<reference evidence="2" key="1">
    <citation type="journal article" date="2015" name="Nature">
        <title>Complex archaea that bridge the gap between prokaryotes and eukaryotes.</title>
        <authorList>
            <person name="Spang A."/>
            <person name="Saw J.H."/>
            <person name="Jorgensen S.L."/>
            <person name="Zaremba-Niedzwiedzka K."/>
            <person name="Martijn J."/>
            <person name="Lind A.E."/>
            <person name="van Eijk R."/>
            <person name="Schleper C."/>
            <person name="Guy L."/>
            <person name="Ettema T.J."/>
        </authorList>
    </citation>
    <scope>NUCLEOTIDE SEQUENCE</scope>
</reference>
<evidence type="ECO:0000259" key="1">
    <source>
        <dbReference type="PROSITE" id="PS51725"/>
    </source>
</evidence>
<dbReference type="AlphaFoldDB" id="A0A0F9ITH4"/>
<dbReference type="Pfam" id="PF03992">
    <property type="entry name" value="ABM"/>
    <property type="match status" value="1"/>
</dbReference>
<accession>A0A0F9ITH4</accession>
<dbReference type="InterPro" id="IPR007138">
    <property type="entry name" value="ABM_dom"/>
</dbReference>